<dbReference type="AlphaFoldDB" id="A0A9Q0FMX1"/>
<sequence length="191" mass="21132">MDHFFEEIGGETGRLVNYNPMENADSQHICCFLQAVNVAVKILLAPGYASLEHDDPGARPVLPWLQEGGRDKNVSNTIADIFNSHNLACLSNTEIENTTRFKNRGKAWLDLLYAAACGYRQAMEVSPYVGLVKKLEDARANLQKFRAGGKLKTSSREEVHPGDFARIVFSPSSCKPIKHSSEVKVVLPLMA</sequence>
<organism evidence="1 2">
    <name type="scientific">Turnera subulata</name>
    <dbReference type="NCBI Taxonomy" id="218843"/>
    <lineage>
        <taxon>Eukaryota</taxon>
        <taxon>Viridiplantae</taxon>
        <taxon>Streptophyta</taxon>
        <taxon>Embryophyta</taxon>
        <taxon>Tracheophyta</taxon>
        <taxon>Spermatophyta</taxon>
        <taxon>Magnoliopsida</taxon>
        <taxon>eudicotyledons</taxon>
        <taxon>Gunneridae</taxon>
        <taxon>Pentapetalae</taxon>
        <taxon>rosids</taxon>
        <taxon>fabids</taxon>
        <taxon>Malpighiales</taxon>
        <taxon>Passifloraceae</taxon>
        <taxon>Turnera</taxon>
    </lineage>
</organism>
<proteinExistence type="predicted"/>
<reference evidence="1" key="2">
    <citation type="journal article" date="2023" name="Plants (Basel)">
        <title>Annotation of the Turnera subulata (Passifloraceae) Draft Genome Reveals the S-Locus Evolved after the Divergence of Turneroideae from Passifloroideae in a Stepwise Manner.</title>
        <authorList>
            <person name="Henning P.M."/>
            <person name="Roalson E.H."/>
            <person name="Mir W."/>
            <person name="McCubbin A.G."/>
            <person name="Shore J.S."/>
        </authorList>
    </citation>
    <scope>NUCLEOTIDE SEQUENCE</scope>
    <source>
        <strain evidence="1">F60SS</strain>
    </source>
</reference>
<comment type="caution">
    <text evidence="1">The sequence shown here is derived from an EMBL/GenBank/DDBJ whole genome shotgun (WGS) entry which is preliminary data.</text>
</comment>
<protein>
    <submittedName>
        <fullName evidence="1">Uncharacterized protein</fullName>
    </submittedName>
</protein>
<reference evidence="1" key="1">
    <citation type="submission" date="2022-02" db="EMBL/GenBank/DDBJ databases">
        <authorList>
            <person name="Henning P.M."/>
            <person name="McCubbin A.G."/>
            <person name="Shore J.S."/>
        </authorList>
    </citation>
    <scope>NUCLEOTIDE SEQUENCE</scope>
    <source>
        <strain evidence="1">F60SS</strain>
        <tissue evidence="1">Leaves</tissue>
    </source>
</reference>
<evidence type="ECO:0000313" key="1">
    <source>
        <dbReference type="EMBL" id="KAJ4834499.1"/>
    </source>
</evidence>
<accession>A0A9Q0FMX1</accession>
<dbReference type="Proteomes" id="UP001141552">
    <property type="component" value="Unassembled WGS sequence"/>
</dbReference>
<evidence type="ECO:0000313" key="2">
    <source>
        <dbReference type="Proteomes" id="UP001141552"/>
    </source>
</evidence>
<dbReference type="EMBL" id="JAKUCV010004691">
    <property type="protein sequence ID" value="KAJ4834499.1"/>
    <property type="molecule type" value="Genomic_DNA"/>
</dbReference>
<keyword evidence="2" id="KW-1185">Reference proteome</keyword>
<gene>
    <name evidence="1" type="ORF">Tsubulata_047839</name>
</gene>
<name>A0A9Q0FMX1_9ROSI</name>